<dbReference type="PANTHER" id="PTHR12129">
    <property type="entry name" value="HEPARAN SULFATE 2-O-SULFOTRANSFERASE"/>
    <property type="match status" value="1"/>
</dbReference>
<evidence type="ECO:0000256" key="6">
    <source>
        <dbReference type="ARBA" id="ARBA00022989"/>
    </source>
</evidence>
<dbReference type="InterPro" id="IPR007734">
    <property type="entry name" value="Heparan_SO4_2-O-STrfase"/>
</dbReference>
<keyword evidence="9" id="KW-0325">Glycoprotein</keyword>
<dbReference type="SUPFAM" id="SSF52540">
    <property type="entry name" value="P-loop containing nucleoside triphosphate hydrolases"/>
    <property type="match status" value="1"/>
</dbReference>
<evidence type="ECO:0000256" key="5">
    <source>
        <dbReference type="ARBA" id="ARBA00022968"/>
    </source>
</evidence>
<dbReference type="GO" id="GO:0016020">
    <property type="term" value="C:membrane"/>
    <property type="evidence" value="ECO:0007669"/>
    <property type="project" value="InterPro"/>
</dbReference>
<dbReference type="Proteomes" id="UP000198922">
    <property type="component" value="Unassembled WGS sequence"/>
</dbReference>
<dbReference type="InterPro" id="IPR005331">
    <property type="entry name" value="Sulfotransferase"/>
</dbReference>
<reference evidence="11" key="1">
    <citation type="submission" date="2016-10" db="EMBL/GenBank/DDBJ databases">
        <authorList>
            <person name="Varghese N."/>
            <person name="Submissions S."/>
        </authorList>
    </citation>
    <scope>NUCLEOTIDE SEQUENCE [LARGE SCALE GENOMIC DNA]</scope>
    <source>
        <strain evidence="11">DSM 21424</strain>
    </source>
</reference>
<proteinExistence type="inferred from homology"/>
<comment type="similarity">
    <text evidence="2">Belongs to the sulfotransferase 3 family.</text>
</comment>
<comment type="subcellular location">
    <subcellularLocation>
        <location evidence="1">Golgi apparatus membrane</location>
        <topology evidence="1">Single-pass type II membrane protein</topology>
    </subcellularLocation>
</comment>
<dbReference type="GO" id="GO:0008146">
    <property type="term" value="F:sulfotransferase activity"/>
    <property type="evidence" value="ECO:0007669"/>
    <property type="project" value="InterPro"/>
</dbReference>
<organism evidence="10 11">
    <name type="scientific">Limimaricola pyoseonensis</name>
    <dbReference type="NCBI Taxonomy" id="521013"/>
    <lineage>
        <taxon>Bacteria</taxon>
        <taxon>Pseudomonadati</taxon>
        <taxon>Pseudomonadota</taxon>
        <taxon>Alphaproteobacteria</taxon>
        <taxon>Rhodobacterales</taxon>
        <taxon>Paracoccaceae</taxon>
        <taxon>Limimaricola</taxon>
    </lineage>
</organism>
<evidence type="ECO:0000256" key="7">
    <source>
        <dbReference type="ARBA" id="ARBA00023034"/>
    </source>
</evidence>
<protein>
    <submittedName>
        <fullName evidence="10">Sulfotransferase family protein</fullName>
    </submittedName>
</protein>
<evidence type="ECO:0000256" key="2">
    <source>
        <dbReference type="ARBA" id="ARBA00010569"/>
    </source>
</evidence>
<dbReference type="RefSeq" id="WP_165612660.1">
    <property type="nucleotide sequence ID" value="NZ_FNAT01000012.1"/>
</dbReference>
<keyword evidence="6" id="KW-1133">Transmembrane helix</keyword>
<evidence type="ECO:0000313" key="10">
    <source>
        <dbReference type="EMBL" id="SDF37314.1"/>
    </source>
</evidence>
<keyword evidence="5" id="KW-0735">Signal-anchor</keyword>
<evidence type="ECO:0000256" key="4">
    <source>
        <dbReference type="ARBA" id="ARBA00022692"/>
    </source>
</evidence>
<dbReference type="PANTHER" id="PTHR12129:SF15">
    <property type="entry name" value="URONYL 2-SULFOTRANSFERASE"/>
    <property type="match status" value="1"/>
</dbReference>
<dbReference type="Gene3D" id="1.10.3130.20">
    <property type="entry name" value="Phycobilisome linker domain"/>
    <property type="match status" value="1"/>
</dbReference>
<dbReference type="InterPro" id="IPR027417">
    <property type="entry name" value="P-loop_NTPase"/>
</dbReference>
<evidence type="ECO:0000256" key="9">
    <source>
        <dbReference type="ARBA" id="ARBA00023180"/>
    </source>
</evidence>
<evidence type="ECO:0000313" key="11">
    <source>
        <dbReference type="Proteomes" id="UP000198922"/>
    </source>
</evidence>
<sequence>MASSTDTATPEQIELLYRALLGRRPDPVALQTQANMGVEQVLRIILGSKEYQRRHGQPARDAGAAMGPAEAERVVYLHIPKCGGTTLHALLSAWYGAGVVHPERFNGLHNLSAASMTRYKVFSGHYDYYSTCLIPGRRRMISFLRDPRERLISLYHFHRAHRPEFVRKNNLGLARWAVELDIDAYFAHPDVRAHAGVDNSIARHFSDVPQVPHAWQGGSDARRPGIVEMRDQALRNLEKFDFIGFMDDYDASVARLARVLGQPPVDRIERKQTLEGLMQNDPGMRRIEKQVPSEDTLARMEELVVHDRTVFEAARARFAPAPALQDPVS</sequence>
<dbReference type="STRING" id="521013.SAMN04488567_0224"/>
<dbReference type="Gene3D" id="3.40.50.300">
    <property type="entry name" value="P-loop containing nucleotide triphosphate hydrolases"/>
    <property type="match status" value="1"/>
</dbReference>
<keyword evidence="4" id="KW-0812">Transmembrane</keyword>
<dbReference type="AlphaFoldDB" id="A0A1G7KJU0"/>
<evidence type="ECO:0000256" key="1">
    <source>
        <dbReference type="ARBA" id="ARBA00004323"/>
    </source>
</evidence>
<keyword evidence="8" id="KW-0472">Membrane</keyword>
<dbReference type="Pfam" id="PF03567">
    <property type="entry name" value="Sulfotransfer_2"/>
    <property type="match status" value="1"/>
</dbReference>
<dbReference type="EMBL" id="FNAT01000012">
    <property type="protein sequence ID" value="SDF37314.1"/>
    <property type="molecule type" value="Genomic_DNA"/>
</dbReference>
<gene>
    <name evidence="10" type="ORF">SAMN04488567_0224</name>
</gene>
<keyword evidence="7" id="KW-0333">Golgi apparatus</keyword>
<accession>A0A1G7KJU0</accession>
<keyword evidence="3 10" id="KW-0808">Transferase</keyword>
<name>A0A1G7KJU0_9RHOB</name>
<evidence type="ECO:0000256" key="3">
    <source>
        <dbReference type="ARBA" id="ARBA00022679"/>
    </source>
</evidence>
<dbReference type="InterPro" id="IPR038255">
    <property type="entry name" value="PBS_linker_sf"/>
</dbReference>
<evidence type="ECO:0000256" key="8">
    <source>
        <dbReference type="ARBA" id="ARBA00023136"/>
    </source>
</evidence>
<keyword evidence="11" id="KW-1185">Reference proteome</keyword>